<dbReference type="InterPro" id="IPR003848">
    <property type="entry name" value="DUF218"/>
</dbReference>
<gene>
    <name evidence="2" type="ORF">I9054_003955</name>
</gene>
<organism evidence="2 3">
    <name type="scientific">Acinetobacter bereziniae</name>
    <name type="common">Acinetobacter genomosp. 10</name>
    <dbReference type="NCBI Taxonomy" id="106648"/>
    <lineage>
        <taxon>Bacteria</taxon>
        <taxon>Pseudomonadati</taxon>
        <taxon>Pseudomonadota</taxon>
        <taxon>Gammaproteobacteria</taxon>
        <taxon>Moraxellales</taxon>
        <taxon>Moraxellaceae</taxon>
        <taxon>Acinetobacter</taxon>
    </lineage>
</organism>
<name>A0A8I1AEC6_ACIBZ</name>
<reference evidence="2" key="1">
    <citation type="submission" date="2022-02" db="EMBL/GenBank/DDBJ databases">
        <title>Characterization of Tn125 harboring carbapenem-resistant Acinetobacter bereziniae clinical isolates.</title>
        <authorList>
            <person name="Wong N.-K."/>
            <person name="Pan Q."/>
        </authorList>
    </citation>
    <scope>NUCLEOTIDE SEQUENCE</scope>
    <source>
        <strain evidence="2">GD03393</strain>
    </source>
</reference>
<dbReference type="Pfam" id="PF02698">
    <property type="entry name" value="DUF218"/>
    <property type="match status" value="1"/>
</dbReference>
<evidence type="ECO:0000313" key="3">
    <source>
        <dbReference type="Proteomes" id="UP000644140"/>
    </source>
</evidence>
<accession>A0A8I1AEC6</accession>
<dbReference type="PANTHER" id="PTHR30336">
    <property type="entry name" value="INNER MEMBRANE PROTEIN, PROBABLE PERMEASE"/>
    <property type="match status" value="1"/>
</dbReference>
<dbReference type="GO" id="GO:0000270">
    <property type="term" value="P:peptidoglycan metabolic process"/>
    <property type="evidence" value="ECO:0007669"/>
    <property type="project" value="TreeGrafter"/>
</dbReference>
<dbReference type="Proteomes" id="UP000644140">
    <property type="component" value="Chromosome"/>
</dbReference>
<dbReference type="GO" id="GO:0005886">
    <property type="term" value="C:plasma membrane"/>
    <property type="evidence" value="ECO:0007669"/>
    <property type="project" value="TreeGrafter"/>
</dbReference>
<dbReference type="EMBL" id="CP092085">
    <property type="protein sequence ID" value="UUN98617.1"/>
    <property type="molecule type" value="Genomic_DNA"/>
</dbReference>
<dbReference type="CDD" id="cd06259">
    <property type="entry name" value="YdcF-like"/>
    <property type="match status" value="1"/>
</dbReference>
<protein>
    <submittedName>
        <fullName evidence="2">YdcF family protein</fullName>
    </submittedName>
</protein>
<proteinExistence type="predicted"/>
<dbReference type="PANTHER" id="PTHR30336:SF4">
    <property type="entry name" value="ENVELOPE BIOGENESIS FACTOR ELYC"/>
    <property type="match status" value="1"/>
</dbReference>
<dbReference type="GO" id="GO:0043164">
    <property type="term" value="P:Gram-negative-bacterium-type cell wall biogenesis"/>
    <property type="evidence" value="ECO:0007669"/>
    <property type="project" value="TreeGrafter"/>
</dbReference>
<dbReference type="RefSeq" id="WP_121775017.1">
    <property type="nucleotide sequence ID" value="NZ_BKNL01000003.1"/>
</dbReference>
<dbReference type="Gene3D" id="3.40.50.620">
    <property type="entry name" value="HUPs"/>
    <property type="match status" value="1"/>
</dbReference>
<sequence>MNKNKLLRLSLFIIGLLLFLDGFILLLYKKIHLGTLLPLLIGLGFICTVIWGKVIQQYLAHHSKLKKLWRLGWSVFGIWLISLIGFFGYIHFKTQQNHAENGLDAIIVLGSGITQGKASPTLAKRLDRAGNIAQQQPQISIIVSGGKDFGEIKTEAEIMSNYLEENYKIQPHRILQENKSTSTDLNLKNSQAILQQHDLSLNSKIAIVTSDFHTLRAAAIAKKQGYRNFITIGAETPLSTRYNAWLREYFAYISGWVLGEY</sequence>
<evidence type="ECO:0000259" key="1">
    <source>
        <dbReference type="Pfam" id="PF02698"/>
    </source>
</evidence>
<feature type="domain" description="DUF218" evidence="1">
    <location>
        <begin position="104"/>
        <end position="250"/>
    </location>
</feature>
<evidence type="ECO:0000313" key="2">
    <source>
        <dbReference type="EMBL" id="UUN98617.1"/>
    </source>
</evidence>
<dbReference type="InterPro" id="IPR014729">
    <property type="entry name" value="Rossmann-like_a/b/a_fold"/>
</dbReference>
<dbReference type="InterPro" id="IPR051599">
    <property type="entry name" value="Cell_Envelope_Assoc"/>
</dbReference>
<dbReference type="AlphaFoldDB" id="A0A8I1AEC6"/>